<gene>
    <name evidence="7" type="ORF">FIBSPDRAFT_120413</name>
</gene>
<dbReference type="InterPro" id="IPR006076">
    <property type="entry name" value="FAD-dep_OxRdtase"/>
</dbReference>
<dbReference type="GO" id="GO:0008115">
    <property type="term" value="F:sarcosine oxidase activity"/>
    <property type="evidence" value="ECO:0007669"/>
    <property type="project" value="TreeGrafter"/>
</dbReference>
<dbReference type="STRING" id="436010.A0A166CRR6"/>
<protein>
    <submittedName>
        <fullName evidence="7">DAO-domain-containing protein</fullName>
    </submittedName>
</protein>
<dbReference type="InterPro" id="IPR036188">
    <property type="entry name" value="FAD/NAD-bd_sf"/>
</dbReference>
<sequence length="545" mass="59010">MPGGSSQHNCWAKKKFGCNKSKRNCTEHYWNCSGARTRTHAPQRVPRNGSGCESNCRDTSDNELYTCGRSTCRPLSPPIVSLIYSTSSEYGDPLIQNSSSPSPHERRILIVGSGCFGVSTAYHLLKRGYKDVTVVDRAETLPAADAATTDLNKIVGSAYKDVYYARLGQRAMEEWTTNEIWRPAYDQSGLVIVGYDDGFFDAAQASGADLVTLADAASLHAVYPPALQDGGLGTMIAPTATHSESAGSANAAKAIELTIGAVRTLGGKVLTGKEACGTLRDKSGQLTGVKFKDGSDIETDYAVLATGAWTASAFPELGLDKFPELGLDELSELGLDKFLELGLEKLIFASGQSIATIKLPPDLAEVYRKCPISWAYNAGFYIFPVCRYARSRVNTGLIHDAKPNDDDIVKISINNAGYAHTPLSAAGISTPRTFLTDSTAGLQILTKMPMAIRDALQQIYPKLAHLPFESTRLCWYAYSNDENWVIDEVENCKNLFVATAGSGHGFKFLPVIGELIADRLEGKLAPEIAHKFSMSRDRGAFKDPS</sequence>
<evidence type="ECO:0000313" key="7">
    <source>
        <dbReference type="EMBL" id="KZP13938.1"/>
    </source>
</evidence>
<dbReference type="GO" id="GO:0050660">
    <property type="term" value="F:flavin adenine dinucleotide binding"/>
    <property type="evidence" value="ECO:0007669"/>
    <property type="project" value="InterPro"/>
</dbReference>
<dbReference type="Pfam" id="PF01266">
    <property type="entry name" value="DAO"/>
    <property type="match status" value="1"/>
</dbReference>
<dbReference type="EMBL" id="KV417625">
    <property type="protein sequence ID" value="KZP13938.1"/>
    <property type="molecule type" value="Genomic_DNA"/>
</dbReference>
<evidence type="ECO:0000313" key="8">
    <source>
        <dbReference type="Proteomes" id="UP000076532"/>
    </source>
</evidence>
<dbReference type="AlphaFoldDB" id="A0A166CRR6"/>
<proteinExistence type="inferred from homology"/>
<name>A0A166CRR6_9AGAM</name>
<dbReference type="OrthoDB" id="2219495at2759"/>
<dbReference type="InterPro" id="IPR045170">
    <property type="entry name" value="MTOX"/>
</dbReference>
<comment type="similarity">
    <text evidence="2">Belongs to the MSOX/MTOX family.</text>
</comment>
<keyword evidence="3" id="KW-0285">Flavoprotein</keyword>
<evidence type="ECO:0000256" key="3">
    <source>
        <dbReference type="ARBA" id="ARBA00022630"/>
    </source>
</evidence>
<dbReference type="PANTHER" id="PTHR10961:SF46">
    <property type="entry name" value="PEROXISOMAL SARCOSINE OXIDASE"/>
    <property type="match status" value="1"/>
</dbReference>
<reference evidence="7 8" key="1">
    <citation type="journal article" date="2016" name="Mol. Biol. Evol.">
        <title>Comparative Genomics of Early-Diverging Mushroom-Forming Fungi Provides Insights into the Origins of Lignocellulose Decay Capabilities.</title>
        <authorList>
            <person name="Nagy L.G."/>
            <person name="Riley R."/>
            <person name="Tritt A."/>
            <person name="Adam C."/>
            <person name="Daum C."/>
            <person name="Floudas D."/>
            <person name="Sun H."/>
            <person name="Yadav J.S."/>
            <person name="Pangilinan J."/>
            <person name="Larsson K.H."/>
            <person name="Matsuura K."/>
            <person name="Barry K."/>
            <person name="Labutti K."/>
            <person name="Kuo R."/>
            <person name="Ohm R.A."/>
            <person name="Bhattacharya S.S."/>
            <person name="Shirouzu T."/>
            <person name="Yoshinaga Y."/>
            <person name="Martin F.M."/>
            <person name="Grigoriev I.V."/>
            <person name="Hibbett D.S."/>
        </authorList>
    </citation>
    <scope>NUCLEOTIDE SEQUENCE [LARGE SCALE GENOMIC DNA]</scope>
    <source>
        <strain evidence="7 8">CBS 109695</strain>
    </source>
</reference>
<comment type="cofactor">
    <cofactor evidence="1">
        <name>FAD</name>
        <dbReference type="ChEBI" id="CHEBI:57692"/>
    </cofactor>
</comment>
<dbReference type="Gene3D" id="3.50.50.60">
    <property type="entry name" value="FAD/NAD(P)-binding domain"/>
    <property type="match status" value="1"/>
</dbReference>
<organism evidence="7 8">
    <name type="scientific">Athelia psychrophila</name>
    <dbReference type="NCBI Taxonomy" id="1759441"/>
    <lineage>
        <taxon>Eukaryota</taxon>
        <taxon>Fungi</taxon>
        <taxon>Dikarya</taxon>
        <taxon>Basidiomycota</taxon>
        <taxon>Agaricomycotina</taxon>
        <taxon>Agaricomycetes</taxon>
        <taxon>Agaricomycetidae</taxon>
        <taxon>Atheliales</taxon>
        <taxon>Atheliaceae</taxon>
        <taxon>Athelia</taxon>
    </lineage>
</organism>
<dbReference type="SUPFAM" id="SSF51905">
    <property type="entry name" value="FAD/NAD(P)-binding domain"/>
    <property type="match status" value="1"/>
</dbReference>
<accession>A0A166CRR6</accession>
<evidence type="ECO:0000259" key="6">
    <source>
        <dbReference type="Pfam" id="PF01266"/>
    </source>
</evidence>
<evidence type="ECO:0000256" key="2">
    <source>
        <dbReference type="ARBA" id="ARBA00010989"/>
    </source>
</evidence>
<evidence type="ECO:0000256" key="5">
    <source>
        <dbReference type="ARBA" id="ARBA00023002"/>
    </source>
</evidence>
<keyword evidence="5" id="KW-0560">Oxidoreductase</keyword>
<dbReference type="Proteomes" id="UP000076532">
    <property type="component" value="Unassembled WGS sequence"/>
</dbReference>
<keyword evidence="8" id="KW-1185">Reference proteome</keyword>
<evidence type="ECO:0000256" key="1">
    <source>
        <dbReference type="ARBA" id="ARBA00001974"/>
    </source>
</evidence>
<feature type="domain" description="FAD dependent oxidoreductase" evidence="6">
    <location>
        <begin position="107"/>
        <end position="519"/>
    </location>
</feature>
<dbReference type="PANTHER" id="PTHR10961">
    <property type="entry name" value="PEROXISOMAL SARCOSINE OXIDASE"/>
    <property type="match status" value="1"/>
</dbReference>
<evidence type="ECO:0000256" key="4">
    <source>
        <dbReference type="ARBA" id="ARBA00022827"/>
    </source>
</evidence>
<keyword evidence="4" id="KW-0274">FAD</keyword>
<dbReference type="Gene3D" id="3.30.9.10">
    <property type="entry name" value="D-Amino Acid Oxidase, subunit A, domain 2"/>
    <property type="match status" value="1"/>
</dbReference>